<dbReference type="InterPro" id="IPR036881">
    <property type="entry name" value="Glyco_hydro_3_C_sf"/>
</dbReference>
<dbReference type="PANTHER" id="PTHR30620:SF123">
    <property type="entry name" value="BETA-XYLOSIDASE"/>
    <property type="match status" value="1"/>
</dbReference>
<dbReference type="FunFam" id="2.60.40.10:FF:000495">
    <property type="entry name" value="Periplasmic beta-glucosidase"/>
    <property type="match status" value="1"/>
</dbReference>
<keyword evidence="7" id="KW-1185">Reference proteome</keyword>
<dbReference type="InterPro" id="IPR017853">
    <property type="entry name" value="GH"/>
</dbReference>
<dbReference type="Pfam" id="PF00933">
    <property type="entry name" value="Glyco_hydro_3"/>
    <property type="match status" value="1"/>
</dbReference>
<dbReference type="PRINTS" id="PR00133">
    <property type="entry name" value="GLHYDRLASE3"/>
</dbReference>
<comment type="caution">
    <text evidence="6">The sequence shown here is derived from an EMBL/GenBank/DDBJ whole genome shotgun (WGS) entry which is preliminary data.</text>
</comment>
<feature type="domain" description="Fibronectin type III-like" evidence="5">
    <location>
        <begin position="707"/>
        <end position="776"/>
    </location>
</feature>
<dbReference type="Proteomes" id="UP000240912">
    <property type="component" value="Unassembled WGS sequence"/>
</dbReference>
<name>A0A2T3HIL9_9SPHI</name>
<dbReference type="SUPFAM" id="SSF51445">
    <property type="entry name" value="(Trans)glycosidases"/>
    <property type="match status" value="1"/>
</dbReference>
<evidence type="ECO:0000256" key="1">
    <source>
        <dbReference type="ARBA" id="ARBA00005336"/>
    </source>
</evidence>
<dbReference type="InterPro" id="IPR036962">
    <property type="entry name" value="Glyco_hydro_3_N_sf"/>
</dbReference>
<dbReference type="SMART" id="SM01217">
    <property type="entry name" value="Fn3_like"/>
    <property type="match status" value="1"/>
</dbReference>
<comment type="similarity">
    <text evidence="1 3">Belongs to the glycosyl hydrolase 3 family.</text>
</comment>
<dbReference type="InterPro" id="IPR019800">
    <property type="entry name" value="Glyco_hydro_3_AS"/>
</dbReference>
<dbReference type="InterPro" id="IPR002772">
    <property type="entry name" value="Glyco_hydro_3_C"/>
</dbReference>
<dbReference type="AlphaFoldDB" id="A0A2T3HIL9"/>
<dbReference type="SUPFAM" id="SSF52279">
    <property type="entry name" value="Beta-D-glucan exohydrolase, C-terminal domain"/>
    <property type="match status" value="1"/>
</dbReference>
<evidence type="ECO:0000256" key="3">
    <source>
        <dbReference type="RuleBase" id="RU361161"/>
    </source>
</evidence>
<dbReference type="Pfam" id="PF01915">
    <property type="entry name" value="Glyco_hydro_3_C"/>
    <property type="match status" value="1"/>
</dbReference>
<dbReference type="Gene3D" id="2.60.40.10">
    <property type="entry name" value="Immunoglobulins"/>
    <property type="match status" value="1"/>
</dbReference>
<sequence length="787" mass="84192">MKVSFKIVFVAGICLPLWAAGQQSFPERLPYRDASLSTELRVRDLLGRMTVQEKAGQLLTLTGWEMYTNETGVVKASDKLKNELDKRHIGGLWATLRADPWTRKTLKNGLNPQTAAEAVNAIQRYALTQTRLGIPLLLAEECAHGHMAIGATVFPVPLSQASTFNPALIRRMAAATALETRLQGANIGYGPILDLAREPRWSRTEETFGEDPFLLAEMGRAVVKGFQGKDLRNGRQVLATLKHFAAYGSPDGGQNGGSVTLGRRDLLENFLPPFEAAVRAGAGSVMTAYSSIDGVPGTADSFLLQEVLRRRWGFKGFTVSDLGSIGGLASAHRVADGMPSAAAMAINAGLDNDLGGEAFYLPLLEAIKSGKVTTARLDEAVSRVLRAKFELGLFENPYAKPAAAAAVNQPAHRQLAREVAAESLVLLKNEGALLPLQADGKKIAVIGPNADAPYNQLGDYTAPQPEDKVTTVLEGLRQALAGRAKITYVKGCAIRDTSLNEIAAAVEAAKQADVAVVVLGGSSARDFETEYQATGAATVRADRVSDMESGEGFDRASLDLMGRQLELLQAVAATGKPVVLVLIGGRPFAINWAAAHIPAILNAWYPGEQGGHAVADALLGAVNPSGKLPVSIPRSAGQLPVHYNAKRPGRHDYVELPASPLYTFGHGLSYTRFSYSGLSVAVVKGLPEPRVRISVQVKNTGGRPGKEVVQLYLNDVVRSTAGPSKQLKGFKKVFLQPGGQQTVNFELNADELSLISLQEQKVVEPGDFEVMIGSSAADIRQQGRFRL</sequence>
<evidence type="ECO:0000256" key="2">
    <source>
        <dbReference type="ARBA" id="ARBA00022801"/>
    </source>
</evidence>
<evidence type="ECO:0000256" key="4">
    <source>
        <dbReference type="SAM" id="SignalP"/>
    </source>
</evidence>
<keyword evidence="2 3" id="KW-0378">Hydrolase</keyword>
<dbReference type="EMBL" id="PYLS01000006">
    <property type="protein sequence ID" value="PST82231.1"/>
    <property type="molecule type" value="Genomic_DNA"/>
</dbReference>
<evidence type="ECO:0000259" key="5">
    <source>
        <dbReference type="SMART" id="SM01217"/>
    </source>
</evidence>
<dbReference type="InterPro" id="IPR001764">
    <property type="entry name" value="Glyco_hydro_3_N"/>
</dbReference>
<dbReference type="InterPro" id="IPR051915">
    <property type="entry name" value="Cellulose_Degrad_GH3"/>
</dbReference>
<organism evidence="6 7">
    <name type="scientific">Pedobacter yulinensis</name>
    <dbReference type="NCBI Taxonomy" id="2126353"/>
    <lineage>
        <taxon>Bacteria</taxon>
        <taxon>Pseudomonadati</taxon>
        <taxon>Bacteroidota</taxon>
        <taxon>Sphingobacteriia</taxon>
        <taxon>Sphingobacteriales</taxon>
        <taxon>Sphingobacteriaceae</taxon>
        <taxon>Pedobacter</taxon>
    </lineage>
</organism>
<dbReference type="Gene3D" id="3.20.20.300">
    <property type="entry name" value="Glycoside hydrolase, family 3, N-terminal domain"/>
    <property type="match status" value="1"/>
</dbReference>
<gene>
    <name evidence="6" type="ORF">C7T94_15660</name>
</gene>
<dbReference type="Pfam" id="PF14310">
    <property type="entry name" value="Fn3-like"/>
    <property type="match status" value="1"/>
</dbReference>
<dbReference type="Gene3D" id="3.40.50.1700">
    <property type="entry name" value="Glycoside hydrolase family 3 C-terminal domain"/>
    <property type="match status" value="1"/>
</dbReference>
<feature type="signal peptide" evidence="4">
    <location>
        <begin position="1"/>
        <end position="19"/>
    </location>
</feature>
<dbReference type="RefSeq" id="WP_107216362.1">
    <property type="nucleotide sequence ID" value="NZ_KZ686270.1"/>
</dbReference>
<feature type="chain" id="PRO_5015535787" evidence="4">
    <location>
        <begin position="20"/>
        <end position="787"/>
    </location>
</feature>
<keyword evidence="4" id="KW-0732">Signal</keyword>
<dbReference type="GO" id="GO:0009251">
    <property type="term" value="P:glucan catabolic process"/>
    <property type="evidence" value="ECO:0007669"/>
    <property type="project" value="TreeGrafter"/>
</dbReference>
<dbReference type="InterPro" id="IPR026891">
    <property type="entry name" value="Fn3-like"/>
</dbReference>
<dbReference type="PANTHER" id="PTHR30620">
    <property type="entry name" value="PERIPLASMIC BETA-GLUCOSIDASE-RELATED"/>
    <property type="match status" value="1"/>
</dbReference>
<dbReference type="GO" id="GO:0008422">
    <property type="term" value="F:beta-glucosidase activity"/>
    <property type="evidence" value="ECO:0007669"/>
    <property type="project" value="TreeGrafter"/>
</dbReference>
<accession>A0A2T3HIL9</accession>
<protein>
    <submittedName>
        <fullName evidence="6">Beta-glucosidase</fullName>
    </submittedName>
</protein>
<evidence type="ECO:0000313" key="6">
    <source>
        <dbReference type="EMBL" id="PST82231.1"/>
    </source>
</evidence>
<dbReference type="PROSITE" id="PS00775">
    <property type="entry name" value="GLYCOSYL_HYDROL_F3"/>
    <property type="match status" value="1"/>
</dbReference>
<dbReference type="InterPro" id="IPR013783">
    <property type="entry name" value="Ig-like_fold"/>
</dbReference>
<reference evidence="6 7" key="1">
    <citation type="submission" date="2018-03" db="EMBL/GenBank/DDBJ databases">
        <authorList>
            <person name="Keele B.F."/>
        </authorList>
    </citation>
    <scope>NUCLEOTIDE SEQUENCE [LARGE SCALE GENOMIC DNA]</scope>
    <source>
        <strain evidence="6 7">YL28-9</strain>
    </source>
</reference>
<keyword evidence="3" id="KW-0326">Glycosidase</keyword>
<dbReference type="OrthoDB" id="9758670at2"/>
<evidence type="ECO:0000313" key="7">
    <source>
        <dbReference type="Proteomes" id="UP000240912"/>
    </source>
</evidence>
<dbReference type="FunFam" id="3.40.50.1700:FF:000009">
    <property type="entry name" value="Periplasmic beta-glucosidase"/>
    <property type="match status" value="1"/>
</dbReference>
<proteinExistence type="inferred from homology"/>